<dbReference type="SUPFAM" id="SSF47203">
    <property type="entry name" value="Acyl-CoA dehydrogenase C-terminal domain-like"/>
    <property type="match status" value="1"/>
</dbReference>
<dbReference type="WBParaSite" id="TREG1_116120.6">
    <property type="protein sequence ID" value="TREG1_116120.6"/>
    <property type="gene ID" value="TREG1_116120"/>
</dbReference>
<dbReference type="Proteomes" id="UP000050795">
    <property type="component" value="Unassembled WGS sequence"/>
</dbReference>
<sequence length="91" mass="10508">MLSKVWLTIISAIVLYIMCLPQCESSFLWELFCHWFKHWCTEDAKEAVDTVLKAVGGDGSSSEIISEGWYSDPLIHPHTVKEMKLSHWRNP</sequence>
<evidence type="ECO:0000313" key="2">
    <source>
        <dbReference type="Proteomes" id="UP000050795"/>
    </source>
</evidence>
<keyword evidence="1" id="KW-0732">Signal</keyword>
<reference evidence="3" key="2">
    <citation type="submission" date="2023-11" db="UniProtKB">
        <authorList>
            <consortium name="WormBaseParasite"/>
        </authorList>
    </citation>
    <scope>IDENTIFICATION</scope>
</reference>
<name>A0AA85J0Y2_TRIRE</name>
<dbReference type="InterPro" id="IPR036250">
    <property type="entry name" value="AcylCo_DH-like_C"/>
</dbReference>
<protein>
    <submittedName>
        <fullName evidence="3">Uncharacterized protein</fullName>
    </submittedName>
</protein>
<dbReference type="GO" id="GO:0016627">
    <property type="term" value="F:oxidoreductase activity, acting on the CH-CH group of donors"/>
    <property type="evidence" value="ECO:0007669"/>
    <property type="project" value="InterPro"/>
</dbReference>
<keyword evidence="2" id="KW-1185">Reference proteome</keyword>
<accession>A0AA85J0Y2</accession>
<evidence type="ECO:0000313" key="3">
    <source>
        <dbReference type="WBParaSite" id="TREG1_116120.6"/>
    </source>
</evidence>
<organism evidence="2 3">
    <name type="scientific">Trichobilharzia regenti</name>
    <name type="common">Nasal bird schistosome</name>
    <dbReference type="NCBI Taxonomy" id="157069"/>
    <lineage>
        <taxon>Eukaryota</taxon>
        <taxon>Metazoa</taxon>
        <taxon>Spiralia</taxon>
        <taxon>Lophotrochozoa</taxon>
        <taxon>Platyhelminthes</taxon>
        <taxon>Trematoda</taxon>
        <taxon>Digenea</taxon>
        <taxon>Strigeidida</taxon>
        <taxon>Schistosomatoidea</taxon>
        <taxon>Schistosomatidae</taxon>
        <taxon>Trichobilharzia</taxon>
    </lineage>
</organism>
<feature type="chain" id="PRO_5041728577" evidence="1">
    <location>
        <begin position="26"/>
        <end position="91"/>
    </location>
</feature>
<evidence type="ECO:0000256" key="1">
    <source>
        <dbReference type="SAM" id="SignalP"/>
    </source>
</evidence>
<reference evidence="2" key="1">
    <citation type="submission" date="2022-06" db="EMBL/GenBank/DDBJ databases">
        <authorList>
            <person name="Berger JAMES D."/>
            <person name="Berger JAMES D."/>
        </authorList>
    </citation>
    <scope>NUCLEOTIDE SEQUENCE [LARGE SCALE GENOMIC DNA]</scope>
</reference>
<dbReference type="AlphaFoldDB" id="A0AA85J0Y2"/>
<feature type="signal peptide" evidence="1">
    <location>
        <begin position="1"/>
        <end position="25"/>
    </location>
</feature>
<proteinExistence type="predicted"/>